<dbReference type="AlphaFoldDB" id="A0A7Z9E0V1"/>
<dbReference type="InterPro" id="IPR025478">
    <property type="entry name" value="COP23"/>
</dbReference>
<name>A0A7Z9E0V1_9CYAN</name>
<evidence type="ECO:0000313" key="2">
    <source>
        <dbReference type="Proteomes" id="UP000182190"/>
    </source>
</evidence>
<dbReference type="Pfam" id="PF14218">
    <property type="entry name" value="COP23"/>
    <property type="match status" value="1"/>
</dbReference>
<gene>
    <name evidence="1" type="ORF">PL9631_630007</name>
</gene>
<dbReference type="OrthoDB" id="490444at2"/>
<protein>
    <recommendedName>
        <fullName evidence="3">Circadian oscillating protein COP23</fullName>
    </recommendedName>
</protein>
<evidence type="ECO:0000313" key="1">
    <source>
        <dbReference type="EMBL" id="VXD22087.1"/>
    </source>
</evidence>
<organism evidence="1 2">
    <name type="scientific">Planktothrix paucivesiculata PCC 9631</name>
    <dbReference type="NCBI Taxonomy" id="671071"/>
    <lineage>
        <taxon>Bacteria</taxon>
        <taxon>Bacillati</taxon>
        <taxon>Cyanobacteriota</taxon>
        <taxon>Cyanophyceae</taxon>
        <taxon>Oscillatoriophycideae</taxon>
        <taxon>Oscillatoriales</taxon>
        <taxon>Microcoleaceae</taxon>
        <taxon>Planktothrix</taxon>
    </lineage>
</organism>
<dbReference type="RefSeq" id="WP_083620269.1">
    <property type="nucleotide sequence ID" value="NZ_LR735014.1"/>
</dbReference>
<accession>A0A7Z9E0V1</accession>
<reference evidence="1" key="1">
    <citation type="submission" date="2019-10" db="EMBL/GenBank/DDBJ databases">
        <authorList>
            <consortium name="Genoscope - CEA"/>
            <person name="William W."/>
        </authorList>
    </citation>
    <scope>NUCLEOTIDE SEQUENCE [LARGE SCALE GENOMIC DNA]</scope>
    <source>
        <strain evidence="1">BBR_PRJEB10994</strain>
    </source>
</reference>
<sequence>MKNSVFGKGLQISAIAFSTILGFASVSQGQELITNSSCNFGNLSACESSGVQLSERQYAETIRQEFYCDLSSDGIPTTFVKNTRGTFPVIRWVSRIFDDAGYVPETRCRQVSSKFQQFQKRGLLNYVTTGRVNNQPVICVSNAQDGPCLGILFTLKPNQNANRTLKQLFDLRANASAGPLEESNGRLYLDLSQYIEDQSSVSVLDSVQLN</sequence>
<proteinExistence type="predicted"/>
<dbReference type="EMBL" id="CZCS02000205">
    <property type="protein sequence ID" value="VXD22087.1"/>
    <property type="molecule type" value="Genomic_DNA"/>
</dbReference>
<keyword evidence="2" id="KW-1185">Reference proteome</keyword>
<comment type="caution">
    <text evidence="1">The sequence shown here is derived from an EMBL/GenBank/DDBJ whole genome shotgun (WGS) entry which is preliminary data.</text>
</comment>
<evidence type="ECO:0008006" key="3">
    <source>
        <dbReference type="Google" id="ProtNLM"/>
    </source>
</evidence>
<dbReference type="Proteomes" id="UP000182190">
    <property type="component" value="Unassembled WGS sequence"/>
</dbReference>